<protein>
    <recommendedName>
        <fullName evidence="3">FG-GAP repeat protein</fullName>
    </recommendedName>
</protein>
<accession>A0ABY4Y982</accession>
<organism evidence="1 2">
    <name type="scientific">Legionella lytica</name>
    <dbReference type="NCBI Taxonomy" id="96232"/>
    <lineage>
        <taxon>Bacteria</taxon>
        <taxon>Pseudomonadati</taxon>
        <taxon>Pseudomonadota</taxon>
        <taxon>Gammaproteobacteria</taxon>
        <taxon>Legionellales</taxon>
        <taxon>Legionellaceae</taxon>
        <taxon>Legionella</taxon>
    </lineage>
</organism>
<evidence type="ECO:0008006" key="3">
    <source>
        <dbReference type="Google" id="ProtNLM"/>
    </source>
</evidence>
<dbReference type="SUPFAM" id="SSF69318">
    <property type="entry name" value="Integrin alpha N-terminal domain"/>
    <property type="match status" value="1"/>
</dbReference>
<evidence type="ECO:0000313" key="2">
    <source>
        <dbReference type="Proteomes" id="UP001057474"/>
    </source>
</evidence>
<evidence type="ECO:0000313" key="1">
    <source>
        <dbReference type="EMBL" id="USQ13717.1"/>
    </source>
</evidence>
<dbReference type="Proteomes" id="UP001057474">
    <property type="component" value="Chromosome"/>
</dbReference>
<dbReference type="RefSeq" id="WP_252580036.1">
    <property type="nucleotide sequence ID" value="NZ_CP071527.1"/>
</dbReference>
<dbReference type="EMBL" id="CP071527">
    <property type="protein sequence ID" value="USQ13717.1"/>
    <property type="molecule type" value="Genomic_DNA"/>
</dbReference>
<reference evidence="1" key="1">
    <citation type="submission" date="2021-03" db="EMBL/GenBank/DDBJ databases">
        <title>Legionella lytica PCM 2298.</title>
        <authorList>
            <person name="Koper P."/>
        </authorList>
    </citation>
    <scope>NUCLEOTIDE SEQUENCE</scope>
    <source>
        <strain evidence="1">PCM 2298</strain>
    </source>
</reference>
<name>A0ABY4Y982_9GAMM</name>
<dbReference type="InterPro" id="IPR028994">
    <property type="entry name" value="Integrin_alpha_N"/>
</dbReference>
<gene>
    <name evidence="1" type="ORF">J2N86_13740</name>
</gene>
<proteinExistence type="predicted"/>
<keyword evidence="2" id="KW-1185">Reference proteome</keyword>
<sequence>MMRFFLYFFLIYPLMVFSGTCTTRVEGYNLVSNSLYPFSFDKDKACFFAFYTTKPDVVGESRMDDNAIWYGYYKIKNPSKIYEYPRPLDKLWGAVCDISAVSFYDMDGDGKADITVIGSCNKRNAINYTYPFVFIRQGNSYVLDEKVYSNLFGFVGLNISDIRAYIAAPGVYYSLLKHKNTLAR</sequence>